<keyword evidence="1" id="KW-0175">Coiled coil</keyword>
<gene>
    <name evidence="2" type="ORF">B0I03_1016</name>
</gene>
<name>A0A327YUY6_9FLAO</name>
<reference evidence="2 3" key="1">
    <citation type="submission" date="2018-06" db="EMBL/GenBank/DDBJ databases">
        <title>Genomic Encyclopedia of Type Strains, Phase III (KMG-III): the genomes of soil and plant-associated and newly described type strains.</title>
        <authorList>
            <person name="Whitman W."/>
        </authorList>
    </citation>
    <scope>NUCLEOTIDE SEQUENCE [LARGE SCALE GENOMIC DNA]</scope>
    <source>
        <strain evidence="2 3">CGMCC 1.12398</strain>
    </source>
</reference>
<accession>A0A327YUY6</accession>
<comment type="caution">
    <text evidence="2">The sequence shown here is derived from an EMBL/GenBank/DDBJ whole genome shotgun (WGS) entry which is preliminary data.</text>
</comment>
<dbReference type="RefSeq" id="WP_111565453.1">
    <property type="nucleotide sequence ID" value="NZ_QLMI01000001.1"/>
</dbReference>
<dbReference type="EMBL" id="QLMI01000001">
    <property type="protein sequence ID" value="RAK24850.1"/>
    <property type="molecule type" value="Genomic_DNA"/>
</dbReference>
<dbReference type="Proteomes" id="UP000249620">
    <property type="component" value="Unassembled WGS sequence"/>
</dbReference>
<sequence length="487" mass="56346">MKINKIIGIAINDYDNPVLDKIENCKQDVNTIIGLLSNKYTFDDVELITDKKNTTRKALYNKLNEYFINTLEDESILLIYAGHGVYNEKLQTSYWQTSDSDPEDSSSWFNINDLLDFIRASKAFHISIISDSCFSGAIFKDKIRGGGIDAFNTKKSRYALTSGGMENVSDGKKGHLSPFAETLVKLLEENTSEELPFSILANNLLMNFTESRSQTPMCGALNDVGHDGGSFILKLKEESNKEVIDNKNTFLKNKLNNLFIELSPEDVKIIDTLKPIREEKLALVKKQKYEEAAALRYKEKELEEYVYNKIPKYIDDLININEFTPEEIQKAEKLDSEIENYEKERAEKKIQAKEKYEKLKADFTDKEGKLSFQKSQNLRKLAAIHYVQNKDRPEHIIFRDAKDTFIKLYTENIIELVSYFVKMKSTSKSEFLKIKELQLKELLIRVYKYEIDLVGNGHQNDLDNIITLKEIEIEFLNWIKNNYKNGL</sequence>
<evidence type="ECO:0000313" key="3">
    <source>
        <dbReference type="Proteomes" id="UP000249620"/>
    </source>
</evidence>
<dbReference type="InterPro" id="IPR029030">
    <property type="entry name" value="Caspase-like_dom_sf"/>
</dbReference>
<proteinExistence type="predicted"/>
<organism evidence="2 3">
    <name type="scientific">Flavobacterium aquaticum</name>
    <dbReference type="NCBI Taxonomy" id="1236486"/>
    <lineage>
        <taxon>Bacteria</taxon>
        <taxon>Pseudomonadati</taxon>
        <taxon>Bacteroidota</taxon>
        <taxon>Flavobacteriia</taxon>
        <taxon>Flavobacteriales</taxon>
        <taxon>Flavobacteriaceae</taxon>
        <taxon>Flavobacterium</taxon>
    </lineage>
</organism>
<protein>
    <submittedName>
        <fullName evidence="2">Caspase domain-containing protein</fullName>
    </submittedName>
</protein>
<evidence type="ECO:0000313" key="2">
    <source>
        <dbReference type="EMBL" id="RAK24850.1"/>
    </source>
</evidence>
<dbReference type="OrthoDB" id="976443at2"/>
<dbReference type="AlphaFoldDB" id="A0A327YUY6"/>
<dbReference type="Gene3D" id="4.10.860.10">
    <property type="entry name" value="UVR domain"/>
    <property type="match status" value="1"/>
</dbReference>
<feature type="coiled-coil region" evidence="1">
    <location>
        <begin position="324"/>
        <end position="358"/>
    </location>
</feature>
<evidence type="ECO:0000256" key="1">
    <source>
        <dbReference type="SAM" id="Coils"/>
    </source>
</evidence>
<keyword evidence="3" id="KW-1185">Reference proteome</keyword>
<dbReference type="SUPFAM" id="SSF52129">
    <property type="entry name" value="Caspase-like"/>
    <property type="match status" value="1"/>
</dbReference>
<dbReference type="Gene3D" id="3.40.50.1460">
    <property type="match status" value="1"/>
</dbReference>